<proteinExistence type="predicted"/>
<gene>
    <name evidence="1" type="ORF">PIB30_061853</name>
</gene>
<evidence type="ECO:0000313" key="2">
    <source>
        <dbReference type="Proteomes" id="UP001341840"/>
    </source>
</evidence>
<protein>
    <submittedName>
        <fullName evidence="1">Uncharacterized protein</fullName>
    </submittedName>
</protein>
<sequence>MGGINPVLNVLGIHNCSYFILVEFGLQRGLALVRILEILILAFISFLPDVTARSQGGERAGARSALTPGLTADRAVARVRRTVAQPGQNPLEWLPGDRAIAR</sequence>
<name>A0ABU6UJR4_9FABA</name>
<organism evidence="1 2">
    <name type="scientific">Stylosanthes scabra</name>
    <dbReference type="NCBI Taxonomy" id="79078"/>
    <lineage>
        <taxon>Eukaryota</taxon>
        <taxon>Viridiplantae</taxon>
        <taxon>Streptophyta</taxon>
        <taxon>Embryophyta</taxon>
        <taxon>Tracheophyta</taxon>
        <taxon>Spermatophyta</taxon>
        <taxon>Magnoliopsida</taxon>
        <taxon>eudicotyledons</taxon>
        <taxon>Gunneridae</taxon>
        <taxon>Pentapetalae</taxon>
        <taxon>rosids</taxon>
        <taxon>fabids</taxon>
        <taxon>Fabales</taxon>
        <taxon>Fabaceae</taxon>
        <taxon>Papilionoideae</taxon>
        <taxon>50 kb inversion clade</taxon>
        <taxon>dalbergioids sensu lato</taxon>
        <taxon>Dalbergieae</taxon>
        <taxon>Pterocarpus clade</taxon>
        <taxon>Stylosanthes</taxon>
    </lineage>
</organism>
<comment type="caution">
    <text evidence="1">The sequence shown here is derived from an EMBL/GenBank/DDBJ whole genome shotgun (WGS) entry which is preliminary data.</text>
</comment>
<evidence type="ECO:0000313" key="1">
    <source>
        <dbReference type="EMBL" id="MED6161552.1"/>
    </source>
</evidence>
<reference evidence="1 2" key="1">
    <citation type="journal article" date="2023" name="Plants (Basel)">
        <title>Bridging the Gap: Combining Genomics and Transcriptomics Approaches to Understand Stylosanthes scabra, an Orphan Legume from the Brazilian Caatinga.</title>
        <authorList>
            <person name="Ferreira-Neto J.R.C."/>
            <person name="da Silva M.D."/>
            <person name="Binneck E."/>
            <person name="de Melo N.F."/>
            <person name="da Silva R.H."/>
            <person name="de Melo A.L.T.M."/>
            <person name="Pandolfi V."/>
            <person name="Bustamante F.O."/>
            <person name="Brasileiro-Vidal A.C."/>
            <person name="Benko-Iseppon A.M."/>
        </authorList>
    </citation>
    <scope>NUCLEOTIDE SEQUENCE [LARGE SCALE GENOMIC DNA]</scope>
    <source>
        <tissue evidence="1">Leaves</tissue>
    </source>
</reference>
<keyword evidence="2" id="KW-1185">Reference proteome</keyword>
<dbReference type="Proteomes" id="UP001341840">
    <property type="component" value="Unassembled WGS sequence"/>
</dbReference>
<accession>A0ABU6UJR4</accession>
<dbReference type="EMBL" id="JASCZI010121395">
    <property type="protein sequence ID" value="MED6161552.1"/>
    <property type="molecule type" value="Genomic_DNA"/>
</dbReference>